<dbReference type="GO" id="GO:0005737">
    <property type="term" value="C:cytoplasm"/>
    <property type="evidence" value="ECO:0007669"/>
    <property type="project" value="TreeGrafter"/>
</dbReference>
<keyword evidence="4" id="KW-1185">Reference proteome</keyword>
<dbReference type="GO" id="GO:0004197">
    <property type="term" value="F:cysteine-type endopeptidase activity"/>
    <property type="evidence" value="ECO:0007669"/>
    <property type="project" value="InterPro"/>
</dbReference>
<dbReference type="EMBL" id="JAYMYQ010000006">
    <property type="protein sequence ID" value="KAK7323883.1"/>
    <property type="molecule type" value="Genomic_DNA"/>
</dbReference>
<sequence>MGGIVSKTRVMSMATKENSKKMALLIGINYRESSQLRGCHNDVEITKHGGMIEAAKEQIGDSTKENRQHSRTSFETIQVPPEDDEYVAYRTAFISTQSNIKAKEDVGPSTSKPPDSGILLSACQSYQKAQEKAFSGTVYGVFTNALVTVIEQTHGIVKNRDLVLLACEMIERQRRVQRPGLYCSDLDADTLYLR</sequence>
<reference evidence="3 4" key="1">
    <citation type="submission" date="2024-01" db="EMBL/GenBank/DDBJ databases">
        <title>The genomes of 5 underutilized Papilionoideae crops provide insights into root nodulation and disease resistanc.</title>
        <authorList>
            <person name="Jiang F."/>
        </authorList>
    </citation>
    <scope>NUCLEOTIDE SEQUENCE [LARGE SCALE GENOMIC DNA]</scope>
    <source>
        <strain evidence="3">LVBAO_FW01</strain>
        <tissue evidence="3">Leaves</tissue>
    </source>
</reference>
<evidence type="ECO:0000313" key="3">
    <source>
        <dbReference type="EMBL" id="KAK7323883.1"/>
    </source>
</evidence>
<name>A0AAN9QAG3_CANGL</name>
<dbReference type="Proteomes" id="UP001367508">
    <property type="component" value="Unassembled WGS sequence"/>
</dbReference>
<gene>
    <name evidence="3" type="ORF">VNO77_27383</name>
</gene>
<dbReference type="Gene3D" id="3.40.50.1460">
    <property type="match status" value="1"/>
</dbReference>
<dbReference type="PANTHER" id="PTHR48104">
    <property type="entry name" value="METACASPASE-4"/>
    <property type="match status" value="1"/>
</dbReference>
<proteinExistence type="inferred from homology"/>
<dbReference type="InterPro" id="IPR011600">
    <property type="entry name" value="Pept_C14_caspase"/>
</dbReference>
<organism evidence="3 4">
    <name type="scientific">Canavalia gladiata</name>
    <name type="common">Sword bean</name>
    <name type="synonym">Dolichos gladiatus</name>
    <dbReference type="NCBI Taxonomy" id="3824"/>
    <lineage>
        <taxon>Eukaryota</taxon>
        <taxon>Viridiplantae</taxon>
        <taxon>Streptophyta</taxon>
        <taxon>Embryophyta</taxon>
        <taxon>Tracheophyta</taxon>
        <taxon>Spermatophyta</taxon>
        <taxon>Magnoliopsida</taxon>
        <taxon>eudicotyledons</taxon>
        <taxon>Gunneridae</taxon>
        <taxon>Pentapetalae</taxon>
        <taxon>rosids</taxon>
        <taxon>fabids</taxon>
        <taxon>Fabales</taxon>
        <taxon>Fabaceae</taxon>
        <taxon>Papilionoideae</taxon>
        <taxon>50 kb inversion clade</taxon>
        <taxon>NPAAA clade</taxon>
        <taxon>indigoferoid/millettioid clade</taxon>
        <taxon>Phaseoleae</taxon>
        <taxon>Canavalia</taxon>
    </lineage>
</organism>
<comment type="caution">
    <text evidence="3">The sequence shown here is derived from an EMBL/GenBank/DDBJ whole genome shotgun (WGS) entry which is preliminary data.</text>
</comment>
<dbReference type="PANTHER" id="PTHR48104:SF30">
    <property type="entry name" value="METACASPASE-1"/>
    <property type="match status" value="1"/>
</dbReference>
<dbReference type="AlphaFoldDB" id="A0AAN9QAG3"/>
<comment type="similarity">
    <text evidence="1">Belongs to the peptidase C14B family.</text>
</comment>
<dbReference type="InterPro" id="IPR050452">
    <property type="entry name" value="Metacaspase"/>
</dbReference>
<evidence type="ECO:0000313" key="4">
    <source>
        <dbReference type="Proteomes" id="UP001367508"/>
    </source>
</evidence>
<evidence type="ECO:0000259" key="2">
    <source>
        <dbReference type="Pfam" id="PF00656"/>
    </source>
</evidence>
<dbReference type="GO" id="GO:0006508">
    <property type="term" value="P:proteolysis"/>
    <property type="evidence" value="ECO:0007669"/>
    <property type="project" value="InterPro"/>
</dbReference>
<protein>
    <recommendedName>
        <fullName evidence="2">Peptidase C14 caspase domain-containing protein</fullName>
    </recommendedName>
</protein>
<dbReference type="Pfam" id="PF00656">
    <property type="entry name" value="Peptidase_C14"/>
    <property type="match status" value="1"/>
</dbReference>
<accession>A0AAN9QAG3</accession>
<feature type="domain" description="Peptidase C14 caspase" evidence="2">
    <location>
        <begin position="72"/>
        <end position="188"/>
    </location>
</feature>
<evidence type="ECO:0000256" key="1">
    <source>
        <dbReference type="ARBA" id="ARBA00009005"/>
    </source>
</evidence>